<dbReference type="KEGG" id="pmrn:116947110"/>
<feature type="domain" description="Homeobox" evidence="17">
    <location>
        <begin position="224"/>
        <end position="284"/>
    </location>
</feature>
<dbReference type="SMART" id="SM00389">
    <property type="entry name" value="HOX"/>
    <property type="match status" value="1"/>
</dbReference>
<keyword evidence="6" id="KW-0805">Transcription regulation</keyword>
<evidence type="ECO:0000256" key="4">
    <source>
        <dbReference type="ARBA" id="ARBA00022473"/>
    </source>
</evidence>
<dbReference type="PROSITE" id="PS50071">
    <property type="entry name" value="HOMEOBOX_2"/>
    <property type="match status" value="1"/>
</dbReference>
<feature type="compositionally biased region" description="Gly residues" evidence="16">
    <location>
        <begin position="508"/>
        <end position="520"/>
    </location>
</feature>
<keyword evidence="4" id="KW-0217">Developmental protein</keyword>
<keyword evidence="20" id="KW-1185">Reference proteome</keyword>
<evidence type="ECO:0000256" key="3">
    <source>
        <dbReference type="ARBA" id="ARBA00014891"/>
    </source>
</evidence>
<evidence type="ECO:0000256" key="11">
    <source>
        <dbReference type="ARBA" id="ARBA00023305"/>
    </source>
</evidence>
<feature type="compositionally biased region" description="Basic and acidic residues" evidence="16">
    <location>
        <begin position="491"/>
        <end position="507"/>
    </location>
</feature>
<dbReference type="InterPro" id="IPR052294">
    <property type="entry name" value="VSX_homeobox_regulators"/>
</dbReference>
<comment type="subcellular location">
    <subcellularLocation>
        <location evidence="1 14 15">Nucleus</location>
    </subcellularLocation>
</comment>
<feature type="compositionally biased region" description="Low complexity" evidence="16">
    <location>
        <begin position="369"/>
        <end position="380"/>
    </location>
</feature>
<protein>
    <recommendedName>
        <fullName evidence="3">Visual system homeobox 2</fullName>
    </recommendedName>
    <alternativeName>
        <fullName evidence="12">Ceh-10 homeodomain-containing homolog</fullName>
    </alternativeName>
    <alternativeName>
        <fullName evidence="13">Homeobox protein CHX10</fullName>
    </alternativeName>
</protein>
<dbReference type="InterPro" id="IPR001356">
    <property type="entry name" value="HD"/>
</dbReference>
<feature type="compositionally biased region" description="Gly residues" evidence="16">
    <location>
        <begin position="406"/>
        <end position="415"/>
    </location>
</feature>
<evidence type="ECO:0000256" key="14">
    <source>
        <dbReference type="PROSITE-ProRule" id="PRU00108"/>
    </source>
</evidence>
<evidence type="ECO:0000256" key="6">
    <source>
        <dbReference type="ARBA" id="ARBA00023015"/>
    </source>
</evidence>
<comment type="similarity">
    <text evidence="2">Belongs to the paired homeobox family.</text>
</comment>
<keyword evidence="9" id="KW-0804">Transcription</keyword>
<feature type="compositionally biased region" description="Basic and acidic residues" evidence="16">
    <location>
        <begin position="14"/>
        <end position="24"/>
    </location>
</feature>
<feature type="domain" description="OAR" evidence="18">
    <location>
        <begin position="459"/>
        <end position="472"/>
    </location>
</feature>
<dbReference type="InterPro" id="IPR023339">
    <property type="entry name" value="CVC"/>
</dbReference>
<organism evidence="20 21">
    <name type="scientific">Petromyzon marinus</name>
    <name type="common">Sea lamprey</name>
    <dbReference type="NCBI Taxonomy" id="7757"/>
    <lineage>
        <taxon>Eukaryota</taxon>
        <taxon>Metazoa</taxon>
        <taxon>Chordata</taxon>
        <taxon>Craniata</taxon>
        <taxon>Vertebrata</taxon>
        <taxon>Cyclostomata</taxon>
        <taxon>Hyperoartia</taxon>
        <taxon>Petromyzontiformes</taxon>
        <taxon>Petromyzontidae</taxon>
        <taxon>Petromyzon</taxon>
    </lineage>
</organism>
<feature type="DNA-binding region" description="Homeobox" evidence="14">
    <location>
        <begin position="226"/>
        <end position="285"/>
    </location>
</feature>
<dbReference type="RefSeq" id="XP_032818419.1">
    <property type="nucleotide sequence ID" value="XM_032962528.1"/>
</dbReference>
<evidence type="ECO:0000256" key="10">
    <source>
        <dbReference type="ARBA" id="ARBA00023242"/>
    </source>
</evidence>
<proteinExistence type="inferred from homology"/>
<feature type="compositionally biased region" description="Low complexity" evidence="16">
    <location>
        <begin position="36"/>
        <end position="48"/>
    </location>
</feature>
<feature type="compositionally biased region" description="Basic residues" evidence="16">
    <location>
        <begin position="387"/>
        <end position="405"/>
    </location>
</feature>
<keyword evidence="7 14" id="KW-0238">DNA-binding</keyword>
<evidence type="ECO:0000259" key="17">
    <source>
        <dbReference type="PROSITE" id="PS50071"/>
    </source>
</evidence>
<gene>
    <name evidence="21" type="primary">LOC116947110</name>
</gene>
<dbReference type="InterPro" id="IPR009057">
    <property type="entry name" value="Homeodomain-like_sf"/>
</dbReference>
<sequence>MHIGEAWMVPARSLQERGPRELMEGGKGPPAQSDKATAAPVAGSVAASSREHRDAKRAPNSLPKSTGFAIQELLGLGRDSPSPPRQNNTNHHNHHHHHHHHNHHQHHHPLQQQHLHHQHQQSEQRAFITPGVLGVQVSTALAASLYPQPVANFLSALAEPREASLGAAAGRLQVPGAAHGGCVGSGSAPAQADSGNEQSSEGDEICSDGGAATERDAPREAKRRKKRRHRTIFTSYQLEELEKAFNDAHYPDVYAREMLALKTELPEDRIQVWFQNRRAKWRKREKCWGRSSVMAEYGLYGAMVRHSIPLPESILHSAKDGVMDSCAPWLLAMHRKSMEGVSKYEVARDGVPSPPGDPCDARGPPSHSAVAAAAAMAAVARSDGDPRRHHHHHHHHQHHHPKGRSGRGPGGGGGGGEDRDDRGDRGDRGERGERGDTPTPAGPRREGDERWRREERRESSIAALRARAVEHSARVQQRGDEGGGVESGGRGVDDQGGRGGGRGDGRGESGGGGPGDGDGGAVMKMGDVQKVVVDSVMIGRDEERAMVVVVVVDEVIIVREGNAVVDPVVEMEHEVVDESIVTTTSDKRAAHERTTLGDLRRAANAPDTPDACEGLSLPQGSRRNIEGVAKGPSEIACDEQIRHRWLARPVAFVELQREKKEPPWGRIRTCVGSSRLRQMRPPCAQAAPA</sequence>
<dbReference type="InterPro" id="IPR003654">
    <property type="entry name" value="OAR_dom"/>
</dbReference>
<reference evidence="21" key="1">
    <citation type="submission" date="2025-08" db="UniProtKB">
        <authorList>
            <consortium name="RefSeq"/>
        </authorList>
    </citation>
    <scope>IDENTIFICATION</scope>
    <source>
        <tissue evidence="21">Sperm</tissue>
    </source>
</reference>
<evidence type="ECO:0000256" key="12">
    <source>
        <dbReference type="ARBA" id="ARBA00030203"/>
    </source>
</evidence>
<feature type="compositionally biased region" description="Basic and acidic residues" evidence="16">
    <location>
        <begin position="443"/>
        <end position="459"/>
    </location>
</feature>
<dbReference type="PANTHER" id="PTHR46892:SF2">
    <property type="entry name" value="VISUAL SYSTEM HOMEOBOX 1"/>
    <property type="match status" value="1"/>
</dbReference>
<evidence type="ECO:0000256" key="2">
    <source>
        <dbReference type="ARBA" id="ARBA00005733"/>
    </source>
</evidence>
<evidence type="ECO:0000256" key="5">
    <source>
        <dbReference type="ARBA" id="ARBA00022606"/>
    </source>
</evidence>
<feature type="region of interest" description="Disordered" evidence="16">
    <location>
        <begin position="181"/>
        <end position="228"/>
    </location>
</feature>
<dbReference type="Gene3D" id="1.10.10.60">
    <property type="entry name" value="Homeodomain-like"/>
    <property type="match status" value="1"/>
</dbReference>
<dbReference type="PANTHER" id="PTHR46892">
    <property type="entry name" value="VISUAL SYSTEM HOMEOBOX 2"/>
    <property type="match status" value="1"/>
</dbReference>
<evidence type="ECO:0000259" key="18">
    <source>
        <dbReference type="PROSITE" id="PS50803"/>
    </source>
</evidence>
<evidence type="ECO:0000256" key="9">
    <source>
        <dbReference type="ARBA" id="ARBA00023163"/>
    </source>
</evidence>
<evidence type="ECO:0000256" key="15">
    <source>
        <dbReference type="RuleBase" id="RU000682"/>
    </source>
</evidence>
<feature type="region of interest" description="Disordered" evidence="16">
    <location>
        <begin position="1"/>
        <end position="124"/>
    </location>
</feature>
<feature type="region of interest" description="Disordered" evidence="16">
    <location>
        <begin position="347"/>
        <end position="522"/>
    </location>
</feature>
<dbReference type="Pfam" id="PF03826">
    <property type="entry name" value="OAR"/>
    <property type="match status" value="1"/>
</dbReference>
<feature type="compositionally biased region" description="Basic residues" evidence="16">
    <location>
        <begin position="91"/>
        <end position="119"/>
    </location>
</feature>
<keyword evidence="5" id="KW-0716">Sensory transduction</keyword>
<dbReference type="Pfam" id="PF00046">
    <property type="entry name" value="Homeodomain"/>
    <property type="match status" value="1"/>
</dbReference>
<dbReference type="GO" id="GO:1990837">
    <property type="term" value="F:sequence-specific double-stranded DNA binding"/>
    <property type="evidence" value="ECO:0007669"/>
    <property type="project" value="TreeGrafter"/>
</dbReference>
<feature type="domain" description="CVC" evidence="19">
    <location>
        <begin position="286"/>
        <end position="339"/>
    </location>
</feature>
<dbReference type="CDD" id="cd00086">
    <property type="entry name" value="homeodomain"/>
    <property type="match status" value="1"/>
</dbReference>
<dbReference type="PROSITE" id="PS51496">
    <property type="entry name" value="CVC"/>
    <property type="match status" value="1"/>
</dbReference>
<dbReference type="PROSITE" id="PS00027">
    <property type="entry name" value="HOMEOBOX_1"/>
    <property type="match status" value="1"/>
</dbReference>
<keyword evidence="10 14" id="KW-0539">Nucleus</keyword>
<accession>A0AAJ7X1U8</accession>
<dbReference type="PROSITE" id="PS50803">
    <property type="entry name" value="OAR"/>
    <property type="match status" value="1"/>
</dbReference>
<feature type="compositionally biased region" description="Basic and acidic residues" evidence="16">
    <location>
        <begin position="467"/>
        <end position="481"/>
    </location>
</feature>
<evidence type="ECO:0000259" key="19">
    <source>
        <dbReference type="PROSITE" id="PS51496"/>
    </source>
</evidence>
<feature type="compositionally biased region" description="Basic and acidic residues" evidence="16">
    <location>
        <begin position="416"/>
        <end position="436"/>
    </location>
</feature>
<evidence type="ECO:0000256" key="8">
    <source>
        <dbReference type="ARBA" id="ARBA00023155"/>
    </source>
</evidence>
<keyword evidence="8 14" id="KW-0371">Homeobox</keyword>
<dbReference type="AlphaFoldDB" id="A0AAJ7X1U8"/>
<evidence type="ECO:0000256" key="7">
    <source>
        <dbReference type="ARBA" id="ARBA00023125"/>
    </source>
</evidence>
<evidence type="ECO:0000256" key="16">
    <source>
        <dbReference type="SAM" id="MobiDB-lite"/>
    </source>
</evidence>
<dbReference type="GO" id="GO:0000981">
    <property type="term" value="F:DNA-binding transcription factor activity, RNA polymerase II-specific"/>
    <property type="evidence" value="ECO:0007669"/>
    <property type="project" value="InterPro"/>
</dbReference>
<keyword evidence="11" id="KW-0844">Vision</keyword>
<dbReference type="InterPro" id="IPR017970">
    <property type="entry name" value="Homeobox_CS"/>
</dbReference>
<dbReference type="GO" id="GO:0005634">
    <property type="term" value="C:nucleus"/>
    <property type="evidence" value="ECO:0007669"/>
    <property type="project" value="UniProtKB-SubCell"/>
</dbReference>
<evidence type="ECO:0000256" key="13">
    <source>
        <dbReference type="ARBA" id="ARBA00031274"/>
    </source>
</evidence>
<dbReference type="SUPFAM" id="SSF46689">
    <property type="entry name" value="Homeodomain-like"/>
    <property type="match status" value="1"/>
</dbReference>
<dbReference type="FunFam" id="1.10.10.60:FF:000065">
    <property type="entry name" value="Visual system homeobox 1"/>
    <property type="match status" value="1"/>
</dbReference>
<evidence type="ECO:0000313" key="21">
    <source>
        <dbReference type="RefSeq" id="XP_032818419.1"/>
    </source>
</evidence>
<evidence type="ECO:0000313" key="20">
    <source>
        <dbReference type="Proteomes" id="UP001318040"/>
    </source>
</evidence>
<name>A0AAJ7X1U8_PETMA</name>
<dbReference type="Proteomes" id="UP001318040">
    <property type="component" value="Chromosome 29"/>
</dbReference>
<evidence type="ECO:0000256" key="1">
    <source>
        <dbReference type="ARBA" id="ARBA00004123"/>
    </source>
</evidence>
<dbReference type="GO" id="GO:0007601">
    <property type="term" value="P:visual perception"/>
    <property type="evidence" value="ECO:0007669"/>
    <property type="project" value="UniProtKB-KW"/>
</dbReference>